<dbReference type="SUPFAM" id="SSF56784">
    <property type="entry name" value="HAD-like"/>
    <property type="match status" value="1"/>
</dbReference>
<dbReference type="PANTHER" id="PTHR43434:SF1">
    <property type="entry name" value="PHOSPHOGLYCOLATE PHOSPHATASE"/>
    <property type="match status" value="1"/>
</dbReference>
<comment type="similarity">
    <text evidence="3">Belongs to the HAD-like hydrolase superfamily. CbbY/CbbZ/Gph/YieH family.</text>
</comment>
<keyword evidence="6" id="KW-1185">Reference proteome</keyword>
<evidence type="ECO:0000256" key="4">
    <source>
        <dbReference type="ARBA" id="ARBA00013078"/>
    </source>
</evidence>
<dbReference type="Gene3D" id="1.10.150.730">
    <property type="match status" value="1"/>
</dbReference>
<dbReference type="InterPro" id="IPR041492">
    <property type="entry name" value="HAD_2"/>
</dbReference>
<evidence type="ECO:0000256" key="1">
    <source>
        <dbReference type="ARBA" id="ARBA00000830"/>
    </source>
</evidence>
<dbReference type="Pfam" id="PF13419">
    <property type="entry name" value="HAD_2"/>
    <property type="match status" value="1"/>
</dbReference>
<proteinExistence type="inferred from homology"/>
<dbReference type="PANTHER" id="PTHR43434">
    <property type="entry name" value="PHOSPHOGLYCOLATE PHOSPHATASE"/>
    <property type="match status" value="1"/>
</dbReference>
<dbReference type="Proteomes" id="UP001215503">
    <property type="component" value="Unassembled WGS sequence"/>
</dbReference>
<evidence type="ECO:0000313" key="6">
    <source>
        <dbReference type="Proteomes" id="UP001215503"/>
    </source>
</evidence>
<dbReference type="GO" id="GO:0016787">
    <property type="term" value="F:hydrolase activity"/>
    <property type="evidence" value="ECO:0007669"/>
    <property type="project" value="UniProtKB-KW"/>
</dbReference>
<reference evidence="5 6" key="1">
    <citation type="submission" date="2023-03" db="EMBL/GenBank/DDBJ databases">
        <title>Fodinicurvata sp. CAU 1616 isolated from sea sendiment.</title>
        <authorList>
            <person name="Kim W."/>
        </authorList>
    </citation>
    <scope>NUCLEOTIDE SEQUENCE [LARGE SCALE GENOMIC DNA]</scope>
    <source>
        <strain evidence="5 6">CAU 1616</strain>
    </source>
</reference>
<name>A0ABT5YMY4_9PROT</name>
<evidence type="ECO:0000313" key="5">
    <source>
        <dbReference type="EMBL" id="MDF2096183.1"/>
    </source>
</evidence>
<gene>
    <name evidence="5" type="ORF">P2G67_09370</name>
</gene>
<evidence type="ECO:0000256" key="3">
    <source>
        <dbReference type="ARBA" id="ARBA00006171"/>
    </source>
</evidence>
<comment type="catalytic activity">
    <reaction evidence="1">
        <text>2-phosphoglycolate + H2O = glycolate + phosphate</text>
        <dbReference type="Rhea" id="RHEA:14369"/>
        <dbReference type="ChEBI" id="CHEBI:15377"/>
        <dbReference type="ChEBI" id="CHEBI:29805"/>
        <dbReference type="ChEBI" id="CHEBI:43474"/>
        <dbReference type="ChEBI" id="CHEBI:58033"/>
        <dbReference type="EC" id="3.1.3.18"/>
    </reaction>
</comment>
<dbReference type="InterPro" id="IPR050155">
    <property type="entry name" value="HAD-like_hydrolase_sf"/>
</dbReference>
<comment type="pathway">
    <text evidence="2">Organic acid metabolism; glycolate biosynthesis; glycolate from 2-phosphoglycolate: step 1/1.</text>
</comment>
<dbReference type="SFLD" id="SFLDG01129">
    <property type="entry name" value="C1.5:_HAD__Beta-PGM__Phosphata"/>
    <property type="match status" value="1"/>
</dbReference>
<keyword evidence="5" id="KW-0378">Hydrolase</keyword>
<dbReference type="Gene3D" id="3.40.50.1000">
    <property type="entry name" value="HAD superfamily/HAD-like"/>
    <property type="match status" value="1"/>
</dbReference>
<sequence length="235" mass="25467">MSDTQATLPAPAAILFDWDNTLIDSWGTIHLALKDTFLAFGMTPWTLQEARERVRESARDAFPKLFGARADEAMTIFYDSFARRHLEGLQSLPGAQACLAALAQLSLPMGVVSNKAGPYLRREVEALAWSDYFGAVVGANDAIRDKPDAEPVRMALRSMEVEPTSAVWFVGDTDVDLLCAANAGCTGVLLRREAPADGEFAGVRVARHLPDFAALLLLVEAACLTRFSGEAMHPA</sequence>
<dbReference type="EC" id="3.1.3.18" evidence="4"/>
<evidence type="ECO:0000256" key="2">
    <source>
        <dbReference type="ARBA" id="ARBA00004818"/>
    </source>
</evidence>
<organism evidence="5 6">
    <name type="scientific">Aquibaculum arenosum</name>
    <dbReference type="NCBI Taxonomy" id="3032591"/>
    <lineage>
        <taxon>Bacteria</taxon>
        <taxon>Pseudomonadati</taxon>
        <taxon>Pseudomonadota</taxon>
        <taxon>Alphaproteobacteria</taxon>
        <taxon>Rhodospirillales</taxon>
        <taxon>Rhodovibrionaceae</taxon>
        <taxon>Aquibaculum</taxon>
    </lineage>
</organism>
<protein>
    <recommendedName>
        <fullName evidence="4">phosphoglycolate phosphatase</fullName>
        <ecNumber evidence="4">3.1.3.18</ecNumber>
    </recommendedName>
</protein>
<dbReference type="SFLD" id="SFLDS00003">
    <property type="entry name" value="Haloacid_Dehalogenase"/>
    <property type="match status" value="1"/>
</dbReference>
<comment type="caution">
    <text evidence="5">The sequence shown here is derived from an EMBL/GenBank/DDBJ whole genome shotgun (WGS) entry which is preliminary data.</text>
</comment>
<dbReference type="EMBL" id="JARHUD010000005">
    <property type="protein sequence ID" value="MDF2096183.1"/>
    <property type="molecule type" value="Genomic_DNA"/>
</dbReference>
<dbReference type="InterPro" id="IPR036412">
    <property type="entry name" value="HAD-like_sf"/>
</dbReference>
<dbReference type="InterPro" id="IPR023214">
    <property type="entry name" value="HAD_sf"/>
</dbReference>
<dbReference type="RefSeq" id="WP_275822356.1">
    <property type="nucleotide sequence ID" value="NZ_JARHUD010000005.1"/>
</dbReference>
<accession>A0ABT5YMY4</accession>